<comment type="caution">
    <text evidence="3">The sequence shown here is derived from an EMBL/GenBank/DDBJ whole genome shotgun (WGS) entry which is preliminary data.</text>
</comment>
<evidence type="ECO:0000256" key="2">
    <source>
        <dbReference type="SAM" id="SignalP"/>
    </source>
</evidence>
<dbReference type="PANTHER" id="PTHR34741:SF1">
    <property type="entry name" value="PGG DOMAIN-CONTAINING PROTEIN"/>
    <property type="match status" value="1"/>
</dbReference>
<feature type="chain" id="PRO_5047482715" evidence="2">
    <location>
        <begin position="27"/>
        <end position="174"/>
    </location>
</feature>
<keyword evidence="4" id="KW-1185">Reference proteome</keyword>
<dbReference type="EMBL" id="JBBPBM010000006">
    <property type="protein sequence ID" value="KAK8579287.1"/>
    <property type="molecule type" value="Genomic_DNA"/>
</dbReference>
<sequence length="174" mass="19118">MDFSQMFHTFLALIAAFVIRLCPALHQQITQATATTNIEDQPVRPPSPQPQSPSQLEPLLAVQDHPQWQEAVIGFCFSYALGVSLQHMSDHRLPSPSVLLSFLVLLTFIFILAAFFIHPKCTTTSKALQKVGLLLAAAAFCHALSIPLSFELKCAVAVADHSRNPKSYLVPDPN</sequence>
<organism evidence="3 4">
    <name type="scientific">Hibiscus sabdariffa</name>
    <name type="common">roselle</name>
    <dbReference type="NCBI Taxonomy" id="183260"/>
    <lineage>
        <taxon>Eukaryota</taxon>
        <taxon>Viridiplantae</taxon>
        <taxon>Streptophyta</taxon>
        <taxon>Embryophyta</taxon>
        <taxon>Tracheophyta</taxon>
        <taxon>Spermatophyta</taxon>
        <taxon>Magnoliopsida</taxon>
        <taxon>eudicotyledons</taxon>
        <taxon>Gunneridae</taxon>
        <taxon>Pentapetalae</taxon>
        <taxon>rosids</taxon>
        <taxon>malvids</taxon>
        <taxon>Malvales</taxon>
        <taxon>Malvaceae</taxon>
        <taxon>Malvoideae</taxon>
        <taxon>Hibiscus</taxon>
    </lineage>
</organism>
<protein>
    <submittedName>
        <fullName evidence="3">Uncharacterized protein</fullName>
    </submittedName>
</protein>
<keyword evidence="2" id="KW-0732">Signal</keyword>
<feature type="transmembrane region" description="Helical" evidence="1">
    <location>
        <begin position="98"/>
        <end position="119"/>
    </location>
</feature>
<gene>
    <name evidence="3" type="ORF">V6N12_069614</name>
</gene>
<accession>A0ABR2FEE2</accession>
<reference evidence="3 4" key="1">
    <citation type="journal article" date="2024" name="G3 (Bethesda)">
        <title>Genome assembly of Hibiscus sabdariffa L. provides insights into metabolisms of medicinal natural products.</title>
        <authorList>
            <person name="Kim T."/>
        </authorList>
    </citation>
    <scope>NUCLEOTIDE SEQUENCE [LARGE SCALE GENOMIC DNA]</scope>
    <source>
        <strain evidence="3">TK-2024</strain>
        <tissue evidence="3">Old leaves</tissue>
    </source>
</reference>
<name>A0ABR2FEE2_9ROSI</name>
<feature type="signal peptide" evidence="2">
    <location>
        <begin position="1"/>
        <end position="26"/>
    </location>
</feature>
<keyword evidence="1" id="KW-0812">Transmembrane</keyword>
<evidence type="ECO:0000313" key="3">
    <source>
        <dbReference type="EMBL" id="KAK8579287.1"/>
    </source>
</evidence>
<evidence type="ECO:0000256" key="1">
    <source>
        <dbReference type="SAM" id="Phobius"/>
    </source>
</evidence>
<evidence type="ECO:0000313" key="4">
    <source>
        <dbReference type="Proteomes" id="UP001472677"/>
    </source>
</evidence>
<dbReference type="Proteomes" id="UP001472677">
    <property type="component" value="Unassembled WGS sequence"/>
</dbReference>
<keyword evidence="1" id="KW-0472">Membrane</keyword>
<dbReference type="PANTHER" id="PTHR34741">
    <property type="entry name" value="IMAP FAMILY MEMBER 1, PUTATIVE-RELATED"/>
    <property type="match status" value="1"/>
</dbReference>
<proteinExistence type="predicted"/>
<feature type="transmembrane region" description="Helical" evidence="1">
    <location>
        <begin position="131"/>
        <end position="150"/>
    </location>
</feature>
<keyword evidence="1" id="KW-1133">Transmembrane helix</keyword>